<evidence type="ECO:0000256" key="1">
    <source>
        <dbReference type="SAM" id="MobiDB-lite"/>
    </source>
</evidence>
<feature type="compositionally biased region" description="Basic and acidic residues" evidence="1">
    <location>
        <begin position="369"/>
        <end position="385"/>
    </location>
</feature>
<dbReference type="GeneID" id="78478196"/>
<dbReference type="EMBL" id="CP011391">
    <property type="protein sequence ID" value="AMK54635.1"/>
    <property type="molecule type" value="Genomic_DNA"/>
</dbReference>
<dbReference type="AlphaFoldDB" id="A0A140DVF8"/>
<evidence type="ECO:0008006" key="4">
    <source>
        <dbReference type="Google" id="ProtNLM"/>
    </source>
</evidence>
<gene>
    <name evidence="2" type="ORF">AALO17_15010</name>
</gene>
<reference evidence="2 3" key="1">
    <citation type="journal article" date="2016" name="Gut Pathog.">
        <title>Whole genome sequencing of "Faecalibaculum rodentium" ALO17, isolated from C57BL/6J laboratory mouse feces.</title>
        <authorList>
            <person name="Lim S."/>
            <person name="Chang D.H."/>
            <person name="Ahn S."/>
            <person name="Kim B.C."/>
        </authorList>
    </citation>
    <scope>NUCLEOTIDE SEQUENCE [LARGE SCALE GENOMIC DNA]</scope>
    <source>
        <strain evidence="2 3">Alo17</strain>
    </source>
</reference>
<feature type="compositionally biased region" description="Basic and acidic residues" evidence="1">
    <location>
        <begin position="398"/>
        <end position="415"/>
    </location>
</feature>
<dbReference type="OrthoDB" id="9765386at2"/>
<dbReference type="RefSeq" id="WP_067557277.1">
    <property type="nucleotide sequence ID" value="NZ_CAMTBT010000041.1"/>
</dbReference>
<organism evidence="2 3">
    <name type="scientific">Faecalibaculum rodentium</name>
    <dbReference type="NCBI Taxonomy" id="1702221"/>
    <lineage>
        <taxon>Bacteria</taxon>
        <taxon>Bacillati</taxon>
        <taxon>Bacillota</taxon>
        <taxon>Erysipelotrichia</taxon>
        <taxon>Erysipelotrichales</taxon>
        <taxon>Erysipelotrichaceae</taxon>
        <taxon>Faecalibaculum</taxon>
    </lineage>
</organism>
<dbReference type="InterPro" id="IPR006944">
    <property type="entry name" value="Phage/GTA_portal"/>
</dbReference>
<sequence>MPYGTQITIPDFLMQMLSGQIQTDLTGNKYLSKDIYELALARACINKIATECSKATPVLTKPNKRVEYFVSKYPNPYQTASQFIYQLVTILLAENNAYVIPILDEFGKTSGLWAARPDSCEIVDVYGQLWLKYETGDGQKQIIEYELCGHLRTMQNKSTLMGESNMPFKKVAALYEQDIDKSMEKLAASESPVQWVGQLNAPILDDEALKEEQDRLNRLNLKGNKTGTFLYDNRYTRMDQVSKETSIMSPDDIKQMENMAYSYWGVGEKLLQNAYTEDEWNGFYQSRIEPILIQIGEVLTKVVFSRNQIMDGNAVEMASNRLQYASIKSRIDVAFGTYDRGMATMDSSLDILNLPPLPNGEGAHRYIRGEYRQEGTPAKSERKEENDDTGNDPGSDAAKPDVSARELRDKEKDRV</sequence>
<protein>
    <recommendedName>
        <fullName evidence="4">Phage portal protein</fullName>
    </recommendedName>
</protein>
<keyword evidence="3" id="KW-1185">Reference proteome</keyword>
<feature type="region of interest" description="Disordered" evidence="1">
    <location>
        <begin position="369"/>
        <end position="415"/>
    </location>
</feature>
<evidence type="ECO:0000313" key="2">
    <source>
        <dbReference type="EMBL" id="AMK54635.1"/>
    </source>
</evidence>
<dbReference type="Proteomes" id="UP000069771">
    <property type="component" value="Chromosome"/>
</dbReference>
<dbReference type="STRING" id="1702221.AALO17_15010"/>
<proteinExistence type="predicted"/>
<dbReference type="KEGG" id="fro:AALO17_15010"/>
<evidence type="ECO:0000313" key="3">
    <source>
        <dbReference type="Proteomes" id="UP000069771"/>
    </source>
</evidence>
<name>A0A140DVF8_9FIRM</name>
<accession>A0A140DVF8</accession>
<dbReference type="Pfam" id="PF04860">
    <property type="entry name" value="Phage_portal"/>
    <property type="match status" value="1"/>
</dbReference>